<accession>A0A9W9N519</accession>
<comment type="caution">
    <text evidence="1">The sequence shown here is derived from an EMBL/GenBank/DDBJ whole genome shotgun (WGS) entry which is preliminary data.</text>
</comment>
<dbReference type="Proteomes" id="UP001150942">
    <property type="component" value="Unassembled WGS sequence"/>
</dbReference>
<sequence length="213" mass="23852">MLQSFEQIIQPPKIPGKDIRINRDRSHFGAGSLWKPTESELPTRLTDADTRRFLTTVGFPLVQCTGIQWDPSWLKKSVDAGVELYAYDADEIFGRRWADDDSPPVNFCCNFGCVGGDAVVMVDAEDGVIIHYDLGGYGDQADRGLIAGSMPSLLVLLGTIDMVIKRIGEAPQGLSCEAFENLRTTIFCQVRKIMADYDDCFEDDSRFWDRLLE</sequence>
<reference evidence="1" key="1">
    <citation type="submission" date="2022-11" db="EMBL/GenBank/DDBJ databases">
        <authorList>
            <person name="Petersen C."/>
        </authorList>
    </citation>
    <scope>NUCLEOTIDE SEQUENCE</scope>
    <source>
        <strain evidence="1">IBT 20477</strain>
    </source>
</reference>
<name>A0A9W9N519_9EURO</name>
<dbReference type="Pfam" id="PF14435">
    <property type="entry name" value="SUKH-4"/>
    <property type="match status" value="1"/>
</dbReference>
<evidence type="ECO:0000313" key="2">
    <source>
        <dbReference type="Proteomes" id="UP001150942"/>
    </source>
</evidence>
<dbReference type="InterPro" id="IPR025851">
    <property type="entry name" value="SUKH-4"/>
</dbReference>
<proteinExistence type="predicted"/>
<keyword evidence="2" id="KW-1185">Reference proteome</keyword>
<organism evidence="1 2">
    <name type="scientific">Penicillium cf. viridicatum</name>
    <dbReference type="NCBI Taxonomy" id="2972119"/>
    <lineage>
        <taxon>Eukaryota</taxon>
        <taxon>Fungi</taxon>
        <taxon>Dikarya</taxon>
        <taxon>Ascomycota</taxon>
        <taxon>Pezizomycotina</taxon>
        <taxon>Eurotiomycetes</taxon>
        <taxon>Eurotiomycetidae</taxon>
        <taxon>Eurotiales</taxon>
        <taxon>Aspergillaceae</taxon>
        <taxon>Penicillium</taxon>
    </lineage>
</organism>
<reference evidence="1" key="2">
    <citation type="journal article" date="2023" name="IMA Fungus">
        <title>Comparative genomic study of the Penicillium genus elucidates a diverse pangenome and 15 lateral gene transfer events.</title>
        <authorList>
            <person name="Petersen C."/>
            <person name="Sorensen T."/>
            <person name="Nielsen M.R."/>
            <person name="Sondergaard T.E."/>
            <person name="Sorensen J.L."/>
            <person name="Fitzpatrick D.A."/>
            <person name="Frisvad J.C."/>
            <person name="Nielsen K.L."/>
        </authorList>
    </citation>
    <scope>NUCLEOTIDE SEQUENCE</scope>
    <source>
        <strain evidence="1">IBT 20477</strain>
    </source>
</reference>
<evidence type="ECO:0008006" key="3">
    <source>
        <dbReference type="Google" id="ProtNLM"/>
    </source>
</evidence>
<gene>
    <name evidence="1" type="ORF">N7449_000524</name>
</gene>
<evidence type="ECO:0000313" key="1">
    <source>
        <dbReference type="EMBL" id="KAJ5213355.1"/>
    </source>
</evidence>
<dbReference type="AlphaFoldDB" id="A0A9W9N519"/>
<dbReference type="EMBL" id="JAPQKQ010000001">
    <property type="protein sequence ID" value="KAJ5213355.1"/>
    <property type="molecule type" value="Genomic_DNA"/>
</dbReference>
<protein>
    <recommendedName>
        <fullName evidence="3">SUKH-4 immunity protein of toxin-antitoxin system</fullName>
    </recommendedName>
</protein>
<dbReference type="OrthoDB" id="4474617at2759"/>